<keyword evidence="3" id="KW-1185">Reference proteome</keyword>
<evidence type="ECO:0000256" key="1">
    <source>
        <dbReference type="SAM" id="MobiDB-lite"/>
    </source>
</evidence>
<feature type="region of interest" description="Disordered" evidence="1">
    <location>
        <begin position="1"/>
        <end position="28"/>
    </location>
</feature>
<name>A0A7J8JHJ2_ROUAE</name>
<dbReference type="Proteomes" id="UP000593571">
    <property type="component" value="Unassembled WGS sequence"/>
</dbReference>
<proteinExistence type="predicted"/>
<dbReference type="EMBL" id="JACASE010000002">
    <property type="protein sequence ID" value="KAF6496168.1"/>
    <property type="molecule type" value="Genomic_DNA"/>
</dbReference>
<organism evidence="2 3">
    <name type="scientific">Rousettus aegyptiacus</name>
    <name type="common">Egyptian fruit bat</name>
    <name type="synonym">Pteropus aegyptiacus</name>
    <dbReference type="NCBI Taxonomy" id="9407"/>
    <lineage>
        <taxon>Eukaryota</taxon>
        <taxon>Metazoa</taxon>
        <taxon>Chordata</taxon>
        <taxon>Craniata</taxon>
        <taxon>Vertebrata</taxon>
        <taxon>Euteleostomi</taxon>
        <taxon>Mammalia</taxon>
        <taxon>Eutheria</taxon>
        <taxon>Laurasiatheria</taxon>
        <taxon>Chiroptera</taxon>
        <taxon>Yinpterochiroptera</taxon>
        <taxon>Pteropodoidea</taxon>
        <taxon>Pteropodidae</taxon>
        <taxon>Rousettinae</taxon>
        <taxon>Rousettus</taxon>
    </lineage>
</organism>
<accession>A0A7J8JHJ2</accession>
<sequence length="149" mass="16164">MHTSCRGREGTWGARECSQPGPQRGAGLPRAFVASPGDCTSFSEWTVLGTGPDALVTGRGPQDLLCAFWGRRAQHWVPGGHPESSSCSAHWDWVQGLPLWQQARPSLGELERHLFVPPSQPGARHSPRLNLFAHCEMRSVISASTGPCL</sequence>
<reference evidence="2 3" key="1">
    <citation type="journal article" date="2020" name="Nature">
        <title>Six reference-quality genomes reveal evolution of bat adaptations.</title>
        <authorList>
            <person name="Jebb D."/>
            <person name="Huang Z."/>
            <person name="Pippel M."/>
            <person name="Hughes G.M."/>
            <person name="Lavrichenko K."/>
            <person name="Devanna P."/>
            <person name="Winkler S."/>
            <person name="Jermiin L.S."/>
            <person name="Skirmuntt E.C."/>
            <person name="Katzourakis A."/>
            <person name="Burkitt-Gray L."/>
            <person name="Ray D.A."/>
            <person name="Sullivan K.A.M."/>
            <person name="Roscito J.G."/>
            <person name="Kirilenko B.M."/>
            <person name="Davalos L.M."/>
            <person name="Corthals A.P."/>
            <person name="Power M.L."/>
            <person name="Jones G."/>
            <person name="Ransome R.D."/>
            <person name="Dechmann D.K.N."/>
            <person name="Locatelli A.G."/>
            <person name="Puechmaille S.J."/>
            <person name="Fedrigo O."/>
            <person name="Jarvis E.D."/>
            <person name="Hiller M."/>
            <person name="Vernes S.C."/>
            <person name="Myers E.W."/>
            <person name="Teeling E.C."/>
        </authorList>
    </citation>
    <scope>NUCLEOTIDE SEQUENCE [LARGE SCALE GENOMIC DNA]</scope>
    <source>
        <strain evidence="2">MRouAeg1</strain>
        <tissue evidence="2">Muscle</tissue>
    </source>
</reference>
<dbReference type="AlphaFoldDB" id="A0A7J8JHJ2"/>
<protein>
    <submittedName>
        <fullName evidence="2">Uncharacterized protein</fullName>
    </submittedName>
</protein>
<gene>
    <name evidence="2" type="ORF">HJG63_010396</name>
</gene>
<evidence type="ECO:0000313" key="2">
    <source>
        <dbReference type="EMBL" id="KAF6496168.1"/>
    </source>
</evidence>
<comment type="caution">
    <text evidence="2">The sequence shown here is derived from an EMBL/GenBank/DDBJ whole genome shotgun (WGS) entry which is preliminary data.</text>
</comment>
<evidence type="ECO:0000313" key="3">
    <source>
        <dbReference type="Proteomes" id="UP000593571"/>
    </source>
</evidence>